<dbReference type="GO" id="GO:0016702">
    <property type="term" value="F:oxidoreductase activity, acting on single donors with incorporation of molecular oxygen, incorporation of two atoms of oxygen"/>
    <property type="evidence" value="ECO:0007669"/>
    <property type="project" value="InterPro"/>
</dbReference>
<name>A0A9W6U0R5_9STRA</name>
<keyword evidence="2" id="KW-1133">Transmembrane helix</keyword>
<protein>
    <submittedName>
        <fullName evidence="3">Unnamed protein product</fullName>
    </submittedName>
</protein>
<keyword evidence="2" id="KW-0812">Transmembrane</keyword>
<dbReference type="InterPro" id="IPR015889">
    <property type="entry name" value="Intradiol_dOase_core"/>
</dbReference>
<dbReference type="PANTHER" id="PTHR34315:SF1">
    <property type="entry name" value="INTRADIOL RING-CLEAVAGE DIOXYGENASES DOMAIN-CONTAINING PROTEIN-RELATED"/>
    <property type="match status" value="1"/>
</dbReference>
<sequence>MVTAATFLRGVTPTDEDGVAQMKSIFPGHYEGRATHVHFIGNHGGTVLDNNTYSGGSVAHVGQFFFDQSLTTLVEGVIPYSTNTKQAITLNSDDKWLKAAAENDYDPIMSYALLDDTVDDGLFLPDGPNNDDSATSESNSGFTSSGSTSATSASANTETSNGTCIYNRFLGSVVVLLATLMSLVMELAPTL</sequence>
<dbReference type="OrthoDB" id="121380at2759"/>
<accession>A0A9W6U0R5</accession>
<dbReference type="GO" id="GO:0005506">
    <property type="term" value="F:iron ion binding"/>
    <property type="evidence" value="ECO:0007669"/>
    <property type="project" value="InterPro"/>
</dbReference>
<dbReference type="EMBL" id="BSXW01000456">
    <property type="protein sequence ID" value="GMF22947.1"/>
    <property type="molecule type" value="Genomic_DNA"/>
</dbReference>
<evidence type="ECO:0000313" key="4">
    <source>
        <dbReference type="Proteomes" id="UP001165083"/>
    </source>
</evidence>
<feature type="compositionally biased region" description="Low complexity" evidence="1">
    <location>
        <begin position="133"/>
        <end position="158"/>
    </location>
</feature>
<organism evidence="3 4">
    <name type="scientific">Phytophthora lilii</name>
    <dbReference type="NCBI Taxonomy" id="2077276"/>
    <lineage>
        <taxon>Eukaryota</taxon>
        <taxon>Sar</taxon>
        <taxon>Stramenopiles</taxon>
        <taxon>Oomycota</taxon>
        <taxon>Peronosporomycetes</taxon>
        <taxon>Peronosporales</taxon>
        <taxon>Peronosporaceae</taxon>
        <taxon>Phytophthora</taxon>
    </lineage>
</organism>
<evidence type="ECO:0000313" key="3">
    <source>
        <dbReference type="EMBL" id="GMF22947.1"/>
    </source>
</evidence>
<keyword evidence="2" id="KW-0472">Membrane</keyword>
<dbReference type="SUPFAM" id="SSF49482">
    <property type="entry name" value="Aromatic compound dioxygenase"/>
    <property type="match status" value="1"/>
</dbReference>
<keyword evidence="4" id="KW-1185">Reference proteome</keyword>
<feature type="region of interest" description="Disordered" evidence="1">
    <location>
        <begin position="124"/>
        <end position="158"/>
    </location>
</feature>
<evidence type="ECO:0000256" key="2">
    <source>
        <dbReference type="SAM" id="Phobius"/>
    </source>
</evidence>
<comment type="caution">
    <text evidence="3">The sequence shown here is derived from an EMBL/GenBank/DDBJ whole genome shotgun (WGS) entry which is preliminary data.</text>
</comment>
<evidence type="ECO:0000256" key="1">
    <source>
        <dbReference type="SAM" id="MobiDB-lite"/>
    </source>
</evidence>
<proteinExistence type="predicted"/>
<gene>
    <name evidence="3" type="ORF">Plil01_000921300</name>
</gene>
<dbReference type="PANTHER" id="PTHR34315">
    <property type="match status" value="1"/>
</dbReference>
<reference evidence="3" key="1">
    <citation type="submission" date="2023-04" db="EMBL/GenBank/DDBJ databases">
        <title>Phytophthora lilii NBRC 32176.</title>
        <authorList>
            <person name="Ichikawa N."/>
            <person name="Sato H."/>
            <person name="Tonouchi N."/>
        </authorList>
    </citation>
    <scope>NUCLEOTIDE SEQUENCE</scope>
    <source>
        <strain evidence="3">NBRC 32176</strain>
    </source>
</reference>
<dbReference type="Proteomes" id="UP001165083">
    <property type="component" value="Unassembled WGS sequence"/>
</dbReference>
<dbReference type="AlphaFoldDB" id="A0A9W6U0R5"/>
<feature type="transmembrane region" description="Helical" evidence="2">
    <location>
        <begin position="169"/>
        <end position="188"/>
    </location>
</feature>
<dbReference type="Gene3D" id="2.60.130.10">
    <property type="entry name" value="Aromatic compound dioxygenase"/>
    <property type="match status" value="1"/>
</dbReference>